<keyword evidence="5" id="KW-0812">Transmembrane</keyword>
<evidence type="ECO:0000256" key="2">
    <source>
        <dbReference type="ARBA" id="ARBA00009592"/>
    </source>
</evidence>
<gene>
    <name evidence="12" type="ORF">HannXRQ_Chr14g0459761</name>
    <name evidence="11" type="ORF">HanXRQr2_Chr14g0666681</name>
</gene>
<evidence type="ECO:0000256" key="9">
    <source>
        <dbReference type="ARBA" id="ARBA00023170"/>
    </source>
</evidence>
<dbReference type="Proteomes" id="UP000215914">
    <property type="component" value="Chromosome 14"/>
</dbReference>
<dbReference type="InParanoid" id="A0A251SN55"/>
<evidence type="ECO:0000256" key="10">
    <source>
        <dbReference type="ARBA" id="ARBA00023180"/>
    </source>
</evidence>
<dbReference type="EMBL" id="MNCJ02000329">
    <property type="protein sequence ID" value="KAF5771088.1"/>
    <property type="molecule type" value="Genomic_DNA"/>
</dbReference>
<dbReference type="AlphaFoldDB" id="A0A251SN55"/>
<evidence type="ECO:0000256" key="6">
    <source>
        <dbReference type="ARBA" id="ARBA00022737"/>
    </source>
</evidence>
<name>A0A251SN55_HELAN</name>
<keyword evidence="4" id="KW-0433">Leucine-rich repeat</keyword>
<keyword evidence="13" id="KW-1185">Reference proteome</keyword>
<evidence type="ECO:0000313" key="13">
    <source>
        <dbReference type="Proteomes" id="UP000215914"/>
    </source>
</evidence>
<dbReference type="PANTHER" id="PTHR27004:SF439">
    <property type="entry name" value="LEUCINE-RICH REPEAT-CONTAINING N-TERMINAL PLANT-TYPE DOMAIN-CONTAINING PROTEIN"/>
    <property type="match status" value="1"/>
</dbReference>
<dbReference type="InterPro" id="IPR032675">
    <property type="entry name" value="LRR_dom_sf"/>
</dbReference>
<comment type="subcellular location">
    <subcellularLocation>
        <location evidence="1">Cell membrane</location>
        <topology evidence="1">Single-pass type I membrane protein</topology>
    </subcellularLocation>
</comment>
<keyword evidence="3" id="KW-1003">Cell membrane</keyword>
<evidence type="ECO:0000313" key="12">
    <source>
        <dbReference type="EMBL" id="OTF99725.1"/>
    </source>
</evidence>
<evidence type="ECO:0000256" key="5">
    <source>
        <dbReference type="ARBA" id="ARBA00022692"/>
    </source>
</evidence>
<keyword evidence="10" id="KW-0325">Glycoprotein</keyword>
<comment type="similarity">
    <text evidence="2">Belongs to the RLP family.</text>
</comment>
<evidence type="ECO:0000256" key="4">
    <source>
        <dbReference type="ARBA" id="ARBA00022614"/>
    </source>
</evidence>
<keyword evidence="8" id="KW-0472">Membrane</keyword>
<evidence type="ECO:0000256" key="1">
    <source>
        <dbReference type="ARBA" id="ARBA00004251"/>
    </source>
</evidence>
<evidence type="ECO:0000313" key="11">
    <source>
        <dbReference type="EMBL" id="KAF5771088.1"/>
    </source>
</evidence>
<evidence type="ECO:0000256" key="8">
    <source>
        <dbReference type="ARBA" id="ARBA00023136"/>
    </source>
</evidence>
<reference evidence="11 13" key="1">
    <citation type="journal article" date="2017" name="Nature">
        <title>The sunflower genome provides insights into oil metabolism, flowering and Asterid evolution.</title>
        <authorList>
            <person name="Badouin H."/>
            <person name="Gouzy J."/>
            <person name="Grassa C.J."/>
            <person name="Murat F."/>
            <person name="Staton S.E."/>
            <person name="Cottret L."/>
            <person name="Lelandais-Briere C."/>
            <person name="Owens G.L."/>
            <person name="Carrere S."/>
            <person name="Mayjonade B."/>
            <person name="Legrand L."/>
            <person name="Gill N."/>
            <person name="Kane N.C."/>
            <person name="Bowers J.E."/>
            <person name="Hubner S."/>
            <person name="Bellec A."/>
            <person name="Berard A."/>
            <person name="Berges H."/>
            <person name="Blanchet N."/>
            <person name="Boniface M.C."/>
            <person name="Brunel D."/>
            <person name="Catrice O."/>
            <person name="Chaidir N."/>
            <person name="Claudel C."/>
            <person name="Donnadieu C."/>
            <person name="Faraut T."/>
            <person name="Fievet G."/>
            <person name="Helmstetter N."/>
            <person name="King M."/>
            <person name="Knapp S.J."/>
            <person name="Lai Z."/>
            <person name="Le Paslier M.C."/>
            <person name="Lippi Y."/>
            <person name="Lorenzon L."/>
            <person name="Mandel J.R."/>
            <person name="Marage G."/>
            <person name="Marchand G."/>
            <person name="Marquand E."/>
            <person name="Bret-Mestries E."/>
            <person name="Morien E."/>
            <person name="Nambeesan S."/>
            <person name="Nguyen T."/>
            <person name="Pegot-Espagnet P."/>
            <person name="Pouilly N."/>
            <person name="Raftis F."/>
            <person name="Sallet E."/>
            <person name="Schiex T."/>
            <person name="Thomas J."/>
            <person name="Vandecasteele C."/>
            <person name="Vares D."/>
            <person name="Vear F."/>
            <person name="Vautrin S."/>
            <person name="Crespi M."/>
            <person name="Mangin B."/>
            <person name="Burke J.M."/>
            <person name="Salse J."/>
            <person name="Munos S."/>
            <person name="Vincourt P."/>
            <person name="Rieseberg L.H."/>
            <person name="Langlade N.B."/>
        </authorList>
    </citation>
    <scope>NUCLEOTIDE SEQUENCE [LARGE SCALE GENOMIC DNA]</scope>
    <source>
        <strain evidence="13">cv. SF193</strain>
        <tissue evidence="11">Leaves</tissue>
    </source>
</reference>
<evidence type="ECO:0000256" key="7">
    <source>
        <dbReference type="ARBA" id="ARBA00022989"/>
    </source>
</evidence>
<organism evidence="12 13">
    <name type="scientific">Helianthus annuus</name>
    <name type="common">Common sunflower</name>
    <dbReference type="NCBI Taxonomy" id="4232"/>
    <lineage>
        <taxon>Eukaryota</taxon>
        <taxon>Viridiplantae</taxon>
        <taxon>Streptophyta</taxon>
        <taxon>Embryophyta</taxon>
        <taxon>Tracheophyta</taxon>
        <taxon>Spermatophyta</taxon>
        <taxon>Magnoliopsida</taxon>
        <taxon>eudicotyledons</taxon>
        <taxon>Gunneridae</taxon>
        <taxon>Pentapetalae</taxon>
        <taxon>asterids</taxon>
        <taxon>campanulids</taxon>
        <taxon>Asterales</taxon>
        <taxon>Asteraceae</taxon>
        <taxon>Asteroideae</taxon>
        <taxon>Heliantheae alliance</taxon>
        <taxon>Heliantheae</taxon>
        <taxon>Helianthus</taxon>
    </lineage>
</organism>
<protein>
    <submittedName>
        <fullName evidence="11">Leucine-rich repeat domain superfamily</fullName>
    </submittedName>
</protein>
<dbReference type="PANTHER" id="PTHR27004">
    <property type="entry name" value="RECEPTOR-LIKE PROTEIN 12 ISOFORM X1"/>
    <property type="match status" value="1"/>
</dbReference>
<reference evidence="12" key="2">
    <citation type="submission" date="2017-02" db="EMBL/GenBank/DDBJ databases">
        <title>Sunflower complete genome.</title>
        <authorList>
            <person name="Langlade N."/>
            <person name="Munos S."/>
        </authorList>
    </citation>
    <scope>NUCLEOTIDE SEQUENCE [LARGE SCALE GENOMIC DNA]</scope>
    <source>
        <tissue evidence="12">Leaves</tissue>
    </source>
</reference>
<dbReference type="Gramene" id="mRNA:HanXRQr2_Chr14g0666681">
    <property type="protein sequence ID" value="CDS:HanXRQr2_Chr14g0666681.1"/>
    <property type="gene ID" value="HanXRQr2_Chr14g0666681"/>
</dbReference>
<sequence length="104" mass="11750">MGRIPKGNQFNTFDNYSFGGNPKLCGLPLPKQCSEHLEKPQPEGDGDEEEYRFTWKVVVMGYGCGTLLGCVLGYRMLSTGRPKWFNAITDAAEYVILTIQNKRR</sequence>
<accession>A0A251SN55</accession>
<keyword evidence="6" id="KW-0677">Repeat</keyword>
<keyword evidence="9" id="KW-0675">Receptor</keyword>
<reference evidence="11" key="3">
    <citation type="submission" date="2020-06" db="EMBL/GenBank/DDBJ databases">
        <title>Helianthus annuus Genome sequencing and assembly Release 2.</title>
        <authorList>
            <person name="Gouzy J."/>
            <person name="Langlade N."/>
            <person name="Munos S."/>
        </authorList>
    </citation>
    <scope>NUCLEOTIDE SEQUENCE</scope>
    <source>
        <tissue evidence="11">Leaves</tissue>
    </source>
</reference>
<keyword evidence="7" id="KW-1133">Transmembrane helix</keyword>
<dbReference type="Gene3D" id="3.80.10.10">
    <property type="entry name" value="Ribonuclease Inhibitor"/>
    <property type="match status" value="1"/>
</dbReference>
<dbReference type="OMA" id="MECACLR"/>
<evidence type="ECO:0000256" key="3">
    <source>
        <dbReference type="ARBA" id="ARBA00022475"/>
    </source>
</evidence>
<dbReference type="EMBL" id="CM007903">
    <property type="protein sequence ID" value="OTF99725.1"/>
    <property type="molecule type" value="Genomic_DNA"/>
</dbReference>
<proteinExistence type="inferred from homology"/>
<dbReference type="GO" id="GO:0005886">
    <property type="term" value="C:plasma membrane"/>
    <property type="evidence" value="ECO:0007669"/>
    <property type="project" value="UniProtKB-SubCell"/>
</dbReference>